<evidence type="ECO:0000313" key="3">
    <source>
        <dbReference type="Proteomes" id="UP000249829"/>
    </source>
</evidence>
<dbReference type="AlphaFoldDB" id="A0A2V5GY82"/>
<evidence type="ECO:0000313" key="2">
    <source>
        <dbReference type="EMBL" id="PYI16425.1"/>
    </source>
</evidence>
<gene>
    <name evidence="2" type="ORF">BO99DRAFT_465409</name>
</gene>
<accession>A0A2V5GY82</accession>
<feature type="region of interest" description="Disordered" evidence="1">
    <location>
        <begin position="132"/>
        <end position="159"/>
    </location>
</feature>
<dbReference type="EMBL" id="KZ825169">
    <property type="protein sequence ID" value="PYI16425.1"/>
    <property type="molecule type" value="Genomic_DNA"/>
</dbReference>
<proteinExistence type="predicted"/>
<keyword evidence="3" id="KW-1185">Reference proteome</keyword>
<name>A0A2V5GY82_ASPV1</name>
<sequence>MCFAFKYPVIYTDCTQEVRHFAWKEVYFQCRDRCNDPTDFRPCELDHVQGFVTIGSLYMRGIPCRLCDWDHQAERFDPSNGARLFNVIKRPHDYELEWIMEYMNDLVPLGSRAIPPVETEKNPRSFVEYWMPVEDSEGDDDTDDSEAPEDDTADGFDIVTDEDYTSDFEVLDEFEL</sequence>
<reference evidence="2 3" key="1">
    <citation type="submission" date="2018-02" db="EMBL/GenBank/DDBJ databases">
        <title>The genomes of Aspergillus section Nigri reveals drivers in fungal speciation.</title>
        <authorList>
            <consortium name="DOE Joint Genome Institute"/>
            <person name="Vesth T.C."/>
            <person name="Nybo J."/>
            <person name="Theobald S."/>
            <person name="Brandl J."/>
            <person name="Frisvad J.C."/>
            <person name="Nielsen K.F."/>
            <person name="Lyhne E.K."/>
            <person name="Kogle M.E."/>
            <person name="Kuo A."/>
            <person name="Riley R."/>
            <person name="Clum A."/>
            <person name="Nolan M."/>
            <person name="Lipzen A."/>
            <person name="Salamov A."/>
            <person name="Henrissat B."/>
            <person name="Wiebenga A."/>
            <person name="De vries R.P."/>
            <person name="Grigoriev I.V."/>
            <person name="Mortensen U.H."/>
            <person name="Andersen M.R."/>
            <person name="Baker S.E."/>
        </authorList>
    </citation>
    <scope>NUCLEOTIDE SEQUENCE [LARGE SCALE GENOMIC DNA]</scope>
    <source>
        <strain evidence="2 3">CBS 115571</strain>
    </source>
</reference>
<evidence type="ECO:0000256" key="1">
    <source>
        <dbReference type="SAM" id="MobiDB-lite"/>
    </source>
</evidence>
<protein>
    <submittedName>
        <fullName evidence="2">Uncharacterized protein</fullName>
    </submittedName>
</protein>
<dbReference type="Proteomes" id="UP000249829">
    <property type="component" value="Unassembled WGS sequence"/>
</dbReference>
<organism evidence="2 3">
    <name type="scientific">Aspergillus violaceofuscus (strain CBS 115571)</name>
    <dbReference type="NCBI Taxonomy" id="1450538"/>
    <lineage>
        <taxon>Eukaryota</taxon>
        <taxon>Fungi</taxon>
        <taxon>Dikarya</taxon>
        <taxon>Ascomycota</taxon>
        <taxon>Pezizomycotina</taxon>
        <taxon>Eurotiomycetes</taxon>
        <taxon>Eurotiomycetidae</taxon>
        <taxon>Eurotiales</taxon>
        <taxon>Aspergillaceae</taxon>
        <taxon>Aspergillus</taxon>
    </lineage>
</organism>
<feature type="compositionally biased region" description="Acidic residues" evidence="1">
    <location>
        <begin position="134"/>
        <end position="159"/>
    </location>
</feature>